<feature type="transmembrane region" description="Helical" evidence="1">
    <location>
        <begin position="409"/>
        <end position="428"/>
    </location>
</feature>
<proteinExistence type="predicted"/>
<reference evidence="2 3" key="1">
    <citation type="submission" date="2022-01" db="EMBL/GenBank/DDBJ databases">
        <title>A high-quality chromosome-level genome assembly of rohu carp, Labeo rohita.</title>
        <authorList>
            <person name="Arick M.A. II"/>
            <person name="Hsu C.-Y."/>
            <person name="Magbanua Z."/>
            <person name="Pechanova O."/>
            <person name="Grover C."/>
            <person name="Miller E."/>
            <person name="Thrash A."/>
            <person name="Ezzel L."/>
            <person name="Alam S."/>
            <person name="Benzie J."/>
            <person name="Hamilton M."/>
            <person name="Karsi A."/>
            <person name="Lawrence M.L."/>
            <person name="Peterson D.G."/>
        </authorList>
    </citation>
    <scope>NUCLEOTIDE SEQUENCE [LARGE SCALE GENOMIC DNA]</scope>
    <source>
        <strain evidence="3">BAU-BD-2019</strain>
        <tissue evidence="2">Blood</tissue>
    </source>
</reference>
<dbReference type="Pfam" id="PF05380">
    <property type="entry name" value="Peptidase_A17"/>
    <property type="match status" value="1"/>
</dbReference>
<accession>A0ABQ8LAG8</accession>
<keyword evidence="1" id="KW-0472">Membrane</keyword>
<dbReference type="EMBL" id="JACTAM010000160">
    <property type="protein sequence ID" value="KAI2647740.1"/>
    <property type="molecule type" value="Genomic_DNA"/>
</dbReference>
<dbReference type="PANTHER" id="PTHR47331:SF5">
    <property type="entry name" value="RIBONUCLEASE H"/>
    <property type="match status" value="1"/>
</dbReference>
<organism evidence="2 3">
    <name type="scientific">Labeo rohita</name>
    <name type="common">Indian major carp</name>
    <name type="synonym">Cyprinus rohita</name>
    <dbReference type="NCBI Taxonomy" id="84645"/>
    <lineage>
        <taxon>Eukaryota</taxon>
        <taxon>Metazoa</taxon>
        <taxon>Chordata</taxon>
        <taxon>Craniata</taxon>
        <taxon>Vertebrata</taxon>
        <taxon>Euteleostomi</taxon>
        <taxon>Actinopterygii</taxon>
        <taxon>Neopterygii</taxon>
        <taxon>Teleostei</taxon>
        <taxon>Ostariophysi</taxon>
        <taxon>Cypriniformes</taxon>
        <taxon>Cyprinidae</taxon>
        <taxon>Labeoninae</taxon>
        <taxon>Labeonini</taxon>
        <taxon>Labeo</taxon>
    </lineage>
</organism>
<keyword evidence="1" id="KW-1133">Transmembrane helix</keyword>
<name>A0ABQ8LAG8_LABRO</name>
<sequence length="479" mass="54791">MPHIRGLQVLNDCEENHRLLVKLPNWVTGRWNRYVTEQLDKDKDYPSFSEFAHLSCIACYPVSSLYALKISEEKPLKEIKRSTVNTLATTVKAVKHIDACPMAKSSNTTDSKIKESSGLSTLGHGSKDCRNRAICAVCKKRHPTPLHEDHQPGPESPSQFCRVKRLHPPCHAVALKMDFADTQAGEKGMSQDNVQFLQVGKEGVHQNECDHLEMPLLYKTHFYLLSHKKLLLVQLKHLKGKLDKDPHVLECSAKYECTALNDHLLTELDLASWLIGMLCHFRKYPITGICDIKKMFRRFHVIRENQGYLHFLWWANGDIDTQSREYRMKVHFFGAPFSPGCDSCGLKYLASMNKKVANRLIKEVQAVCAKEKLHLHKLHNILARAEYTVESDISTFNVELNEKPSTQRGILSIVVSVYVLLGFLAPFVTSGKRVLQEMCLKGIGWYKSVPTELRPRWESWLNDLPRKNTDPKMLYTSKP</sequence>
<protein>
    <submittedName>
        <fullName evidence="2">Sphingomyelinase D</fullName>
    </submittedName>
</protein>
<dbReference type="PANTHER" id="PTHR47331">
    <property type="entry name" value="PHD-TYPE DOMAIN-CONTAINING PROTEIN"/>
    <property type="match status" value="1"/>
</dbReference>
<gene>
    <name evidence="2" type="ORF">H4Q32_024055</name>
</gene>
<comment type="caution">
    <text evidence="2">The sequence shown here is derived from an EMBL/GenBank/DDBJ whole genome shotgun (WGS) entry which is preliminary data.</text>
</comment>
<evidence type="ECO:0000256" key="1">
    <source>
        <dbReference type="SAM" id="Phobius"/>
    </source>
</evidence>
<dbReference type="InterPro" id="IPR008042">
    <property type="entry name" value="Retrotrans_Pao"/>
</dbReference>
<keyword evidence="1" id="KW-0812">Transmembrane</keyword>
<evidence type="ECO:0000313" key="2">
    <source>
        <dbReference type="EMBL" id="KAI2647740.1"/>
    </source>
</evidence>
<dbReference type="Proteomes" id="UP000830375">
    <property type="component" value="Unassembled WGS sequence"/>
</dbReference>
<keyword evidence="3" id="KW-1185">Reference proteome</keyword>
<evidence type="ECO:0000313" key="3">
    <source>
        <dbReference type="Proteomes" id="UP000830375"/>
    </source>
</evidence>